<keyword evidence="3 5" id="KW-0687">Ribonucleoprotein</keyword>
<dbReference type="GO" id="GO:0003735">
    <property type="term" value="F:structural constituent of ribosome"/>
    <property type="evidence" value="ECO:0007669"/>
    <property type="project" value="InterPro"/>
</dbReference>
<name>A0A075HSZ9_9ARCH</name>
<keyword evidence="2 5" id="KW-0689">Ribosomal protein</keyword>
<feature type="region of interest" description="Disordered" evidence="6">
    <location>
        <begin position="84"/>
        <end position="177"/>
    </location>
</feature>
<dbReference type="GO" id="GO:0022625">
    <property type="term" value="C:cytosolic large ribosomal subunit"/>
    <property type="evidence" value="ECO:0007669"/>
    <property type="project" value="TreeGrafter"/>
</dbReference>
<gene>
    <name evidence="7" type="primary">RP-L31e</name>
    <name evidence="7" type="synonym">RPL31</name>
    <name evidence="5" type="synonym">rpl31e</name>
</gene>
<dbReference type="AlphaFoldDB" id="A0A075HSZ9"/>
<dbReference type="SMART" id="SM01380">
    <property type="entry name" value="Ribosomal_L31e"/>
    <property type="match status" value="1"/>
</dbReference>
<evidence type="ECO:0000256" key="6">
    <source>
        <dbReference type="SAM" id="MobiDB-lite"/>
    </source>
</evidence>
<dbReference type="SUPFAM" id="SSF54575">
    <property type="entry name" value="Ribosomal protein L31e"/>
    <property type="match status" value="1"/>
</dbReference>
<comment type="similarity">
    <text evidence="1 5">Belongs to the eukaryotic ribosomal protein eL31 family.</text>
</comment>
<evidence type="ECO:0000256" key="1">
    <source>
        <dbReference type="ARBA" id="ARBA00010808"/>
    </source>
</evidence>
<dbReference type="PANTHER" id="PTHR10956:SF0">
    <property type="entry name" value="60S RIBOSOMAL PROTEIN L31"/>
    <property type="match status" value="1"/>
</dbReference>
<dbReference type="EMBL" id="KF901138">
    <property type="protein sequence ID" value="AIF19461.1"/>
    <property type="molecule type" value="Genomic_DNA"/>
</dbReference>
<proteinExistence type="inferred from homology"/>
<dbReference type="GO" id="GO:0002181">
    <property type="term" value="P:cytoplasmic translation"/>
    <property type="evidence" value="ECO:0007669"/>
    <property type="project" value="TreeGrafter"/>
</dbReference>
<reference evidence="7" key="1">
    <citation type="journal article" date="2014" name="Genome Biol. Evol.">
        <title>Pangenome evidence for extensive interdomain horizontal transfer affecting lineage core and shell genes in uncultured planktonic thaumarchaeota and euryarchaeota.</title>
        <authorList>
            <person name="Deschamps P."/>
            <person name="Zivanovic Y."/>
            <person name="Moreira D."/>
            <person name="Rodriguez-Valera F."/>
            <person name="Lopez-Garcia P."/>
        </authorList>
    </citation>
    <scope>NUCLEOTIDE SEQUENCE</scope>
</reference>
<organism evidence="7">
    <name type="scientific">uncultured marine thaumarchaeote KM3_86_G05</name>
    <dbReference type="NCBI Taxonomy" id="1456324"/>
    <lineage>
        <taxon>Archaea</taxon>
        <taxon>Nitrososphaerota</taxon>
        <taxon>environmental samples</taxon>
    </lineage>
</organism>
<protein>
    <recommendedName>
        <fullName evidence="4 5">Large ribosomal subunit protein eL31</fullName>
    </recommendedName>
</protein>
<accession>A0A075HSZ9</accession>
<feature type="compositionally biased region" description="Acidic residues" evidence="6">
    <location>
        <begin position="86"/>
        <end position="98"/>
    </location>
</feature>
<dbReference type="PANTHER" id="PTHR10956">
    <property type="entry name" value="60S RIBOSOMAL PROTEIN L31"/>
    <property type="match status" value="1"/>
</dbReference>
<sequence>MSQDVERVYTVNLGKVLLSPDNQRAKRAVNMIKEFARHHMKMEQVKLEEDVSHLLWSKGIKHPPRKIRVRMTKTDEGYVLVSKYEGEEESIEKEEEKDEQQKVEPAQVEPEKKEQALEVEPEPAAKPEPEPAAKPEPEPAAKPEPKPEPAAKPDDVPEFFKKKDEEMKKKPKSKSKD</sequence>
<dbReference type="Gene3D" id="3.10.440.10">
    <property type="match status" value="1"/>
</dbReference>
<evidence type="ECO:0000256" key="4">
    <source>
        <dbReference type="ARBA" id="ARBA00035230"/>
    </source>
</evidence>
<dbReference type="InterPro" id="IPR023621">
    <property type="entry name" value="Ribosomal_eL31_dom_sf"/>
</dbReference>
<dbReference type="InterPro" id="IPR000054">
    <property type="entry name" value="Ribosomal_eL31"/>
</dbReference>
<evidence type="ECO:0000256" key="2">
    <source>
        <dbReference type="ARBA" id="ARBA00022980"/>
    </source>
</evidence>
<evidence type="ECO:0000256" key="5">
    <source>
        <dbReference type="HAMAP-Rule" id="MF_00410"/>
    </source>
</evidence>
<evidence type="ECO:0000256" key="3">
    <source>
        <dbReference type="ARBA" id="ARBA00023274"/>
    </source>
</evidence>
<dbReference type="NCBIfam" id="NF002258">
    <property type="entry name" value="PRK01192.1-1"/>
    <property type="match status" value="1"/>
</dbReference>
<dbReference type="CDD" id="cd00463">
    <property type="entry name" value="Ribosomal_L31e"/>
    <property type="match status" value="1"/>
</dbReference>
<feature type="compositionally biased region" description="Basic and acidic residues" evidence="6">
    <location>
        <begin position="123"/>
        <end position="177"/>
    </location>
</feature>
<evidence type="ECO:0000313" key="7">
    <source>
        <dbReference type="EMBL" id="AIF19461.1"/>
    </source>
</evidence>
<dbReference type="HAMAP" id="MF_00410">
    <property type="entry name" value="Ribosomal_eL31"/>
    <property type="match status" value="1"/>
</dbReference>
<dbReference type="Pfam" id="PF01198">
    <property type="entry name" value="Ribosomal_L31e"/>
    <property type="match status" value="1"/>
</dbReference>